<accession>A0A1V2HZW3</accession>
<dbReference type="AlphaFoldDB" id="A0A1V2HZW3"/>
<sequence length="151" mass="15328">MAGAAAGVAGTAVPAAAAPSAQKPTTTRVSRPISRPARAYATANCSAVPRLLVANSASREQLCPALASGSPAVPWATGVNLSFSSVSSARLASRRWFARTLSLSSRRTRAGRRLNTAFAQPFRVASVVARPPAGNTSVVPAIEAGSTDVSV</sequence>
<protein>
    <submittedName>
        <fullName evidence="2">Uncharacterized protein</fullName>
    </submittedName>
</protein>
<name>A0A1V2HZW3_9ACTN</name>
<feature type="compositionally biased region" description="Low complexity" evidence="1">
    <location>
        <begin position="1"/>
        <end position="21"/>
    </location>
</feature>
<evidence type="ECO:0000313" key="2">
    <source>
        <dbReference type="EMBL" id="ONH22359.1"/>
    </source>
</evidence>
<evidence type="ECO:0000313" key="3">
    <source>
        <dbReference type="Proteomes" id="UP000188929"/>
    </source>
</evidence>
<proteinExistence type="predicted"/>
<keyword evidence="3" id="KW-1185">Reference proteome</keyword>
<gene>
    <name evidence="2" type="ORF">BL253_35905</name>
</gene>
<comment type="caution">
    <text evidence="2">The sequence shown here is derived from an EMBL/GenBank/DDBJ whole genome shotgun (WGS) entry which is preliminary data.</text>
</comment>
<evidence type="ECO:0000256" key="1">
    <source>
        <dbReference type="SAM" id="MobiDB-lite"/>
    </source>
</evidence>
<dbReference type="EMBL" id="MOMC01000110">
    <property type="protein sequence ID" value="ONH22359.1"/>
    <property type="molecule type" value="Genomic_DNA"/>
</dbReference>
<dbReference type="Proteomes" id="UP000188929">
    <property type="component" value="Unassembled WGS sequence"/>
</dbReference>
<reference evidence="3" key="1">
    <citation type="submission" date="2016-10" db="EMBL/GenBank/DDBJ databases">
        <title>Frankia sp. NRRL B-16386 Genome sequencing.</title>
        <authorList>
            <person name="Ghodhbane-Gtari F."/>
            <person name="Swanson E."/>
            <person name="Gueddou A."/>
            <person name="Hezbri K."/>
            <person name="Ktari K."/>
            <person name="Nouioui I."/>
            <person name="Morris K."/>
            <person name="Simpson S."/>
            <person name="Abebe-Akele F."/>
            <person name="Thomas K."/>
            <person name="Gtari M."/>
            <person name="Tisa L.S."/>
        </authorList>
    </citation>
    <scope>NUCLEOTIDE SEQUENCE [LARGE SCALE GENOMIC DNA]</scope>
    <source>
        <strain evidence="3">NRRL B-16386</strain>
    </source>
</reference>
<organism evidence="2 3">
    <name type="scientific">Pseudofrankia asymbiotica</name>
    <dbReference type="NCBI Taxonomy" id="1834516"/>
    <lineage>
        <taxon>Bacteria</taxon>
        <taxon>Bacillati</taxon>
        <taxon>Actinomycetota</taxon>
        <taxon>Actinomycetes</taxon>
        <taxon>Frankiales</taxon>
        <taxon>Frankiaceae</taxon>
        <taxon>Pseudofrankia</taxon>
    </lineage>
</organism>
<feature type="region of interest" description="Disordered" evidence="1">
    <location>
        <begin position="1"/>
        <end position="34"/>
    </location>
</feature>